<evidence type="ECO:0000256" key="8">
    <source>
        <dbReference type="SAM" id="Phobius"/>
    </source>
</evidence>
<dbReference type="PIRSF" id="PIRSF038150">
    <property type="entry name" value="Metaxin"/>
    <property type="match status" value="1"/>
</dbReference>
<protein>
    <recommendedName>
        <fullName evidence="12">Metaxin</fullName>
    </recommendedName>
</protein>
<reference evidence="11" key="1">
    <citation type="submission" date="2014-12" db="EMBL/GenBank/DDBJ databases">
        <title>Insight into the proteome of Arion vulgaris.</title>
        <authorList>
            <person name="Aradska J."/>
            <person name="Bulat T."/>
            <person name="Smidak R."/>
            <person name="Sarate P."/>
            <person name="Gangsoo J."/>
            <person name="Sialana F."/>
            <person name="Bilban M."/>
            <person name="Lubec G."/>
        </authorList>
    </citation>
    <scope>NUCLEOTIDE SEQUENCE</scope>
    <source>
        <tissue evidence="11">Skin</tissue>
    </source>
</reference>
<dbReference type="InterPro" id="IPR017410">
    <property type="entry name" value="Metaxin1/3"/>
</dbReference>
<dbReference type="InterPro" id="IPR019564">
    <property type="entry name" value="Sam37/metaxin_N"/>
</dbReference>
<feature type="transmembrane region" description="Helical" evidence="8">
    <location>
        <begin position="284"/>
        <end position="305"/>
    </location>
</feature>
<evidence type="ECO:0000256" key="7">
    <source>
        <dbReference type="ARBA" id="ARBA00023136"/>
    </source>
</evidence>
<dbReference type="SFLD" id="SFLDG01180">
    <property type="entry name" value="SUF1"/>
    <property type="match status" value="1"/>
</dbReference>
<keyword evidence="5" id="KW-0653">Protein transport</keyword>
<dbReference type="GO" id="GO:0007005">
    <property type="term" value="P:mitochondrion organization"/>
    <property type="evidence" value="ECO:0007669"/>
    <property type="project" value="InterPro"/>
</dbReference>
<dbReference type="EMBL" id="HACG01005666">
    <property type="protein sequence ID" value="CEK52531.1"/>
    <property type="molecule type" value="Transcribed_RNA"/>
</dbReference>
<dbReference type="GO" id="GO:0015031">
    <property type="term" value="P:protein transport"/>
    <property type="evidence" value="ECO:0007669"/>
    <property type="project" value="UniProtKB-KW"/>
</dbReference>
<keyword evidence="3" id="KW-0813">Transport</keyword>
<gene>
    <name evidence="11" type="primary">ORF17125</name>
</gene>
<dbReference type="CDD" id="cd03212">
    <property type="entry name" value="GST_C_Metaxin1_3"/>
    <property type="match status" value="1"/>
</dbReference>
<evidence type="ECO:0000313" key="11">
    <source>
        <dbReference type="EMBL" id="CEK52531.1"/>
    </source>
</evidence>
<evidence type="ECO:0000256" key="4">
    <source>
        <dbReference type="ARBA" id="ARBA00022787"/>
    </source>
</evidence>
<accession>A0A0B6Y9N5</accession>
<comment type="similarity">
    <text evidence="2">Belongs to the metaxin family.</text>
</comment>
<evidence type="ECO:0000256" key="1">
    <source>
        <dbReference type="ARBA" id="ARBA00004294"/>
    </source>
</evidence>
<dbReference type="Pfam" id="PF17171">
    <property type="entry name" value="GST_C_6"/>
    <property type="match status" value="1"/>
</dbReference>
<comment type="subcellular location">
    <subcellularLocation>
        <location evidence="1">Mitochondrion outer membrane</location>
    </subcellularLocation>
</comment>
<evidence type="ECO:0000256" key="5">
    <source>
        <dbReference type="ARBA" id="ARBA00022927"/>
    </source>
</evidence>
<evidence type="ECO:0008006" key="12">
    <source>
        <dbReference type="Google" id="ProtNLM"/>
    </source>
</evidence>
<dbReference type="GO" id="GO:0001401">
    <property type="term" value="C:SAM complex"/>
    <property type="evidence" value="ECO:0007669"/>
    <property type="project" value="InterPro"/>
</dbReference>
<dbReference type="AlphaFoldDB" id="A0A0B6Y9N5"/>
<dbReference type="InterPro" id="IPR036282">
    <property type="entry name" value="Glutathione-S-Trfase_C_sf"/>
</dbReference>
<dbReference type="SFLD" id="SFLDS00019">
    <property type="entry name" value="Glutathione_Transferase_(cytos"/>
    <property type="match status" value="1"/>
</dbReference>
<evidence type="ECO:0000256" key="2">
    <source>
        <dbReference type="ARBA" id="ARBA00009170"/>
    </source>
</evidence>
<evidence type="ECO:0000256" key="3">
    <source>
        <dbReference type="ARBA" id="ARBA00022448"/>
    </source>
</evidence>
<feature type="domain" description="Metaxin glutathione S-transferase" evidence="10">
    <location>
        <begin position="179"/>
        <end position="241"/>
    </location>
</feature>
<keyword evidence="7 8" id="KW-0472">Membrane</keyword>
<dbReference type="InterPro" id="IPR040079">
    <property type="entry name" value="Glutathione_S-Trfase"/>
</dbReference>
<evidence type="ECO:0000259" key="9">
    <source>
        <dbReference type="Pfam" id="PF10568"/>
    </source>
</evidence>
<feature type="domain" description="Mitochondrial outer membrane transport complex Sam37/metaxin N-terminal" evidence="9">
    <location>
        <begin position="30"/>
        <end position="150"/>
    </location>
</feature>
<keyword evidence="8" id="KW-0812">Transmembrane</keyword>
<dbReference type="CDD" id="cd03078">
    <property type="entry name" value="GST_N_Metaxin1_like"/>
    <property type="match status" value="1"/>
</dbReference>
<keyword evidence="4" id="KW-1000">Mitochondrion outer membrane</keyword>
<dbReference type="PANTHER" id="PTHR12289">
    <property type="entry name" value="METAXIN RELATED"/>
    <property type="match status" value="1"/>
</dbReference>
<organism evidence="11">
    <name type="scientific">Arion vulgaris</name>
    <dbReference type="NCBI Taxonomy" id="1028688"/>
    <lineage>
        <taxon>Eukaryota</taxon>
        <taxon>Metazoa</taxon>
        <taxon>Spiralia</taxon>
        <taxon>Lophotrochozoa</taxon>
        <taxon>Mollusca</taxon>
        <taxon>Gastropoda</taxon>
        <taxon>Heterobranchia</taxon>
        <taxon>Euthyneura</taxon>
        <taxon>Panpulmonata</taxon>
        <taxon>Eupulmonata</taxon>
        <taxon>Stylommatophora</taxon>
        <taxon>Helicina</taxon>
        <taxon>Arionoidea</taxon>
        <taxon>Arionidae</taxon>
        <taxon>Arion</taxon>
    </lineage>
</organism>
<dbReference type="PANTHER" id="PTHR12289:SF41">
    <property type="entry name" value="FAILED AXON CONNECTIONS-RELATED"/>
    <property type="match status" value="1"/>
</dbReference>
<keyword evidence="8" id="KW-1133">Transmembrane helix</keyword>
<evidence type="ECO:0000256" key="6">
    <source>
        <dbReference type="ARBA" id="ARBA00023128"/>
    </source>
</evidence>
<dbReference type="Pfam" id="PF10568">
    <property type="entry name" value="Tom37"/>
    <property type="match status" value="1"/>
</dbReference>
<sequence>LVVKVTMANDRMQLTVWRGDWGLPSVDPHCLSALAYCKFSGIPVDVTKTGNPWNSPSGNFPVLHYRSETFAKVKDIFSFFRKENWGSDLELSAQQSADVVAFSAMLEDRLHPALLHLWWMDDKTFIDVTRPWYANAIPFPLSLFHPRRKQKKAELRVLLTKGGDYITDAETEAKVYKEAKECLNLLSYKLGDKPYMFGRLPSSLDALVFGYLAPLLKAPLPSNQLQTHLLQCENLCRLCNDVLTVFFPADIKELSENTRQNEQSKKKNVNKSDLSEFPHRRRNIILAVIFAVTAMVGYALTHGLIQVTISDPDSSVSVRPGKSIMRDLKPQKHVDILEEPDVGVEE</sequence>
<proteinExistence type="inferred from homology"/>
<name>A0A0B6Y9N5_9EUPU</name>
<dbReference type="SUPFAM" id="SSF47616">
    <property type="entry name" value="GST C-terminal domain-like"/>
    <property type="match status" value="1"/>
</dbReference>
<keyword evidence="6" id="KW-0496">Mitochondrion</keyword>
<feature type="non-terminal residue" evidence="11">
    <location>
        <position position="1"/>
    </location>
</feature>
<dbReference type="InterPro" id="IPR033468">
    <property type="entry name" value="Metaxin_GST"/>
</dbReference>
<evidence type="ECO:0000259" key="10">
    <source>
        <dbReference type="Pfam" id="PF17171"/>
    </source>
</evidence>
<dbReference type="InterPro" id="IPR050931">
    <property type="entry name" value="Mito_Protein_Transport_Metaxin"/>
</dbReference>